<evidence type="ECO:0000256" key="1">
    <source>
        <dbReference type="SAM" id="MobiDB-lite"/>
    </source>
</evidence>
<dbReference type="InterPro" id="IPR010845">
    <property type="entry name" value="FlaF"/>
</dbReference>
<evidence type="ECO:0000313" key="2">
    <source>
        <dbReference type="EMBL" id="RAU23197.1"/>
    </source>
</evidence>
<evidence type="ECO:0000313" key="3">
    <source>
        <dbReference type="Proteomes" id="UP000251075"/>
    </source>
</evidence>
<evidence type="ECO:0008006" key="4">
    <source>
        <dbReference type="Google" id="ProtNLM"/>
    </source>
</evidence>
<comment type="caution">
    <text evidence="2">The sequence shown here is derived from an EMBL/GenBank/DDBJ whole genome shotgun (WGS) entry which is preliminary data.</text>
</comment>
<name>A0A364P207_9PROT</name>
<dbReference type="EMBL" id="PGTO01000002">
    <property type="protein sequence ID" value="RAU23197.1"/>
    <property type="molecule type" value="Genomic_DNA"/>
</dbReference>
<dbReference type="AlphaFoldDB" id="A0A364P207"/>
<feature type="region of interest" description="Disordered" evidence="1">
    <location>
        <begin position="1"/>
        <end position="20"/>
    </location>
</feature>
<reference evidence="2 3" key="1">
    <citation type="submission" date="2017-11" db="EMBL/GenBank/DDBJ databases">
        <title>Draft genome sequence of magnetotactic bacterium Magnetospirillum kuznetsovii LBB-42.</title>
        <authorList>
            <person name="Grouzdev D.S."/>
            <person name="Rysina M.S."/>
            <person name="Baslerov R.V."/>
            <person name="Koziaeva V."/>
        </authorList>
    </citation>
    <scope>NUCLEOTIDE SEQUENCE [LARGE SCALE GENOMIC DNA]</scope>
    <source>
        <strain evidence="2 3">LBB-42</strain>
    </source>
</reference>
<dbReference type="GO" id="GO:0044781">
    <property type="term" value="P:bacterial-type flagellum organization"/>
    <property type="evidence" value="ECO:0007669"/>
    <property type="project" value="InterPro"/>
</dbReference>
<accession>A0A364P207</accession>
<protein>
    <recommendedName>
        <fullName evidence="4">Flagellar biosynthesis regulatory protein FlaF</fullName>
    </recommendedName>
</protein>
<gene>
    <name evidence="2" type="ORF">CU669_03290</name>
</gene>
<dbReference type="Proteomes" id="UP000251075">
    <property type="component" value="Unassembled WGS sequence"/>
</dbReference>
<organism evidence="2 3">
    <name type="scientific">Paramagnetospirillum kuznetsovii</name>
    <dbReference type="NCBI Taxonomy" id="2053833"/>
    <lineage>
        <taxon>Bacteria</taxon>
        <taxon>Pseudomonadati</taxon>
        <taxon>Pseudomonadota</taxon>
        <taxon>Alphaproteobacteria</taxon>
        <taxon>Rhodospirillales</taxon>
        <taxon>Magnetospirillaceae</taxon>
        <taxon>Paramagnetospirillum</taxon>
    </lineage>
</organism>
<dbReference type="RefSeq" id="WP_112142395.1">
    <property type="nucleotide sequence ID" value="NZ_PGTO01000002.1"/>
</dbReference>
<dbReference type="Pfam" id="PF07309">
    <property type="entry name" value="FlaF"/>
    <property type="match status" value="1"/>
</dbReference>
<keyword evidence="3" id="KW-1185">Reference proteome</keyword>
<dbReference type="OrthoDB" id="8563081at2"/>
<proteinExistence type="predicted"/>
<sequence length="142" mass="15743">MAYPTADQGKYRSVPAEGNPRETEAWALTETARRLSEGLSESVSIDDFLAAVRLNWRLWTIFQADLSMPDSEVPLEMRQNMLALANFVDKRSVEIIATRNRTLVNALININRQLASGLFTVVPPKEGVEPAPQSGLSTNEVV</sequence>